<gene>
    <name evidence="1" type="ORF">EZS28_036606</name>
</gene>
<protein>
    <submittedName>
        <fullName evidence="1">Uncharacterized protein</fullName>
    </submittedName>
</protein>
<evidence type="ECO:0000313" key="2">
    <source>
        <dbReference type="Proteomes" id="UP000324800"/>
    </source>
</evidence>
<dbReference type="Proteomes" id="UP000324800">
    <property type="component" value="Unassembled WGS sequence"/>
</dbReference>
<proteinExistence type="predicted"/>
<sequence length="66" mass="7699">MKKRNLKVPTGRILTLEVNGGKMEQDYFELRQKHPDYLEMQLDQQQITGMEVGEGTHVRYQSFGSI</sequence>
<comment type="caution">
    <text evidence="1">The sequence shown here is derived from an EMBL/GenBank/DDBJ whole genome shotgun (WGS) entry which is preliminary data.</text>
</comment>
<dbReference type="EMBL" id="SNRW01017892">
    <property type="protein sequence ID" value="KAA6367869.1"/>
    <property type="molecule type" value="Genomic_DNA"/>
</dbReference>
<organism evidence="1 2">
    <name type="scientific">Streblomastix strix</name>
    <dbReference type="NCBI Taxonomy" id="222440"/>
    <lineage>
        <taxon>Eukaryota</taxon>
        <taxon>Metamonada</taxon>
        <taxon>Preaxostyla</taxon>
        <taxon>Oxymonadida</taxon>
        <taxon>Streblomastigidae</taxon>
        <taxon>Streblomastix</taxon>
    </lineage>
</organism>
<accession>A0A5J4UBH7</accession>
<name>A0A5J4UBH7_9EUKA</name>
<reference evidence="1 2" key="1">
    <citation type="submission" date="2019-03" db="EMBL/GenBank/DDBJ databases">
        <title>Single cell metagenomics reveals metabolic interactions within the superorganism composed of flagellate Streblomastix strix and complex community of Bacteroidetes bacteria on its surface.</title>
        <authorList>
            <person name="Treitli S.C."/>
            <person name="Kolisko M."/>
            <person name="Husnik F."/>
            <person name="Keeling P."/>
            <person name="Hampl V."/>
        </authorList>
    </citation>
    <scope>NUCLEOTIDE SEQUENCE [LARGE SCALE GENOMIC DNA]</scope>
    <source>
        <strain evidence="1">ST1C</strain>
    </source>
</reference>
<evidence type="ECO:0000313" key="1">
    <source>
        <dbReference type="EMBL" id="KAA6367869.1"/>
    </source>
</evidence>
<dbReference type="AlphaFoldDB" id="A0A5J4UBH7"/>